<dbReference type="EMBL" id="BAABIS010000001">
    <property type="protein sequence ID" value="GAA4883848.1"/>
    <property type="molecule type" value="Genomic_DNA"/>
</dbReference>
<dbReference type="Proteomes" id="UP001501752">
    <property type="component" value="Unassembled WGS sequence"/>
</dbReference>
<evidence type="ECO:0000256" key="8">
    <source>
        <dbReference type="ARBA" id="ARBA00022840"/>
    </source>
</evidence>
<reference evidence="15" key="1">
    <citation type="journal article" date="2019" name="Int. J. Syst. Evol. Microbiol.">
        <title>The Global Catalogue of Microorganisms (GCM) 10K type strain sequencing project: providing services to taxonomists for standard genome sequencing and annotation.</title>
        <authorList>
            <consortium name="The Broad Institute Genomics Platform"/>
            <consortium name="The Broad Institute Genome Sequencing Center for Infectious Disease"/>
            <person name="Wu L."/>
            <person name="Ma J."/>
        </authorList>
    </citation>
    <scope>NUCLEOTIDE SEQUENCE [LARGE SCALE GENOMIC DNA]</scope>
    <source>
        <strain evidence="15">JCM 13006</strain>
    </source>
</reference>
<feature type="binding site" evidence="12">
    <location>
        <position position="288"/>
    </location>
    <ligand>
        <name>K(+)</name>
        <dbReference type="ChEBI" id="CHEBI:29103"/>
    </ligand>
</feature>
<feature type="binding site" evidence="12">
    <location>
        <position position="186"/>
    </location>
    <ligand>
        <name>ATP</name>
        <dbReference type="ChEBI" id="CHEBI:30616"/>
    </ligand>
</feature>
<feature type="binding site" evidence="12">
    <location>
        <begin position="221"/>
        <end position="226"/>
    </location>
    <ligand>
        <name>ATP</name>
        <dbReference type="ChEBI" id="CHEBI:30616"/>
    </ligand>
</feature>
<comment type="subcellular location">
    <subcellularLocation>
        <location evidence="12">Cytoplasm</location>
    </subcellularLocation>
</comment>
<dbReference type="Gene3D" id="3.40.1190.20">
    <property type="match status" value="1"/>
</dbReference>
<keyword evidence="8 12" id="KW-0067">ATP-binding</keyword>
<dbReference type="CDD" id="cd01174">
    <property type="entry name" value="ribokinase"/>
    <property type="match status" value="1"/>
</dbReference>
<evidence type="ECO:0000259" key="13">
    <source>
        <dbReference type="Pfam" id="PF00294"/>
    </source>
</evidence>
<feature type="binding site" evidence="12">
    <location>
        <begin position="252"/>
        <end position="253"/>
    </location>
    <ligand>
        <name>ATP</name>
        <dbReference type="ChEBI" id="CHEBI:30616"/>
    </ligand>
</feature>
<evidence type="ECO:0000313" key="14">
    <source>
        <dbReference type="EMBL" id="GAA4883848.1"/>
    </source>
</evidence>
<dbReference type="Pfam" id="PF00294">
    <property type="entry name" value="PfkB"/>
    <property type="match status" value="1"/>
</dbReference>
<evidence type="ECO:0000256" key="4">
    <source>
        <dbReference type="ARBA" id="ARBA00022679"/>
    </source>
</evidence>
<evidence type="ECO:0000256" key="5">
    <source>
        <dbReference type="ARBA" id="ARBA00022723"/>
    </source>
</evidence>
<dbReference type="InterPro" id="IPR029056">
    <property type="entry name" value="Ribokinase-like"/>
</dbReference>
<dbReference type="InterPro" id="IPR002139">
    <property type="entry name" value="Ribo/fructo_kinase"/>
</dbReference>
<organism evidence="14 15">
    <name type="scientific">Kitasatospora terrestris</name>
    <dbReference type="NCBI Taxonomy" id="258051"/>
    <lineage>
        <taxon>Bacteria</taxon>
        <taxon>Bacillati</taxon>
        <taxon>Actinomycetota</taxon>
        <taxon>Actinomycetes</taxon>
        <taxon>Kitasatosporales</taxon>
        <taxon>Streptomycetaceae</taxon>
        <taxon>Kitasatospora</taxon>
    </lineage>
</organism>
<keyword evidence="5 12" id="KW-0479">Metal-binding</keyword>
<feature type="active site" description="Proton acceptor" evidence="12">
    <location>
        <position position="253"/>
    </location>
</feature>
<feature type="binding site" evidence="12">
    <location>
        <position position="283"/>
    </location>
    <ligand>
        <name>K(+)</name>
        <dbReference type="ChEBI" id="CHEBI:29103"/>
    </ligand>
</feature>
<name>A0ABP9EQP6_9ACTN</name>
<evidence type="ECO:0000256" key="12">
    <source>
        <dbReference type="HAMAP-Rule" id="MF_01987"/>
    </source>
</evidence>
<dbReference type="PANTHER" id="PTHR10584">
    <property type="entry name" value="SUGAR KINASE"/>
    <property type="match status" value="1"/>
</dbReference>
<feature type="domain" description="Carbohydrate kinase PfkB" evidence="13">
    <location>
        <begin position="9"/>
        <end position="296"/>
    </location>
</feature>
<feature type="binding site" evidence="12">
    <location>
        <position position="247"/>
    </location>
    <ligand>
        <name>K(+)</name>
        <dbReference type="ChEBI" id="CHEBI:29103"/>
    </ligand>
</feature>
<evidence type="ECO:0000256" key="11">
    <source>
        <dbReference type="ARBA" id="ARBA00023277"/>
    </source>
</evidence>
<feature type="binding site" evidence="12">
    <location>
        <position position="253"/>
    </location>
    <ligand>
        <name>substrate</name>
    </ligand>
</feature>
<comment type="caution">
    <text evidence="12">Lacks conserved residue(s) required for the propagation of feature annotation.</text>
</comment>
<keyword evidence="15" id="KW-1185">Reference proteome</keyword>
<comment type="function">
    <text evidence="12">Catalyzes the phosphorylation of ribose at O-5 in a reaction requiring ATP and magnesium. The resulting D-ribose-5-phosphate can then be used either for sythesis of nucleotides, histidine, and tryptophan, or as a component of the pentose phosphate pathway.</text>
</comment>
<dbReference type="InterPro" id="IPR011877">
    <property type="entry name" value="Ribokinase"/>
</dbReference>
<dbReference type="InterPro" id="IPR002173">
    <property type="entry name" value="Carboh/pur_kinase_PfkB_CS"/>
</dbReference>
<comment type="activity regulation">
    <text evidence="12">Activated by a monovalent cation that binds near, but not in, the active site. The most likely occupant of the site in vivo is potassium. Ion binding induces a conformational change that may alter substrate affinity.</text>
</comment>
<keyword evidence="4 12" id="KW-0808">Transferase</keyword>
<comment type="catalytic activity">
    <reaction evidence="12">
        <text>D-ribose + ATP = D-ribose 5-phosphate + ADP + H(+)</text>
        <dbReference type="Rhea" id="RHEA:13697"/>
        <dbReference type="ChEBI" id="CHEBI:15378"/>
        <dbReference type="ChEBI" id="CHEBI:30616"/>
        <dbReference type="ChEBI" id="CHEBI:47013"/>
        <dbReference type="ChEBI" id="CHEBI:78346"/>
        <dbReference type="ChEBI" id="CHEBI:456216"/>
        <dbReference type="EC" id="2.7.1.15"/>
    </reaction>
</comment>
<accession>A0ABP9EQP6</accession>
<keyword evidence="6 12" id="KW-0547">Nucleotide-binding</keyword>
<dbReference type="HAMAP" id="MF_01987">
    <property type="entry name" value="Ribokinase"/>
    <property type="match status" value="1"/>
</dbReference>
<comment type="caution">
    <text evidence="14">The sequence shown here is derived from an EMBL/GenBank/DDBJ whole genome shotgun (WGS) entry which is preliminary data.</text>
</comment>
<comment type="similarity">
    <text evidence="1">Belongs to the carbohydrate kinase pfkB family.</text>
</comment>
<comment type="cofactor">
    <cofactor evidence="12">
        <name>Mg(2+)</name>
        <dbReference type="ChEBI" id="CHEBI:18420"/>
    </cofactor>
    <text evidence="12">Requires a divalent cation, most likely magnesium in vivo, as an electrophilic catalyst to aid phosphoryl group transfer. It is the chelate of the metal and the nucleotide that is the actual substrate.</text>
</comment>
<feature type="binding site" evidence="12">
    <location>
        <position position="146"/>
    </location>
    <ligand>
        <name>substrate</name>
    </ligand>
</feature>
<feature type="binding site" evidence="12">
    <location>
        <begin position="17"/>
        <end position="19"/>
    </location>
    <ligand>
        <name>substrate</name>
    </ligand>
</feature>
<dbReference type="SUPFAM" id="SSF53613">
    <property type="entry name" value="Ribokinase-like"/>
    <property type="match status" value="1"/>
</dbReference>
<feature type="binding site" evidence="12">
    <location>
        <begin position="45"/>
        <end position="49"/>
    </location>
    <ligand>
        <name>substrate</name>
    </ligand>
</feature>
<comment type="pathway">
    <text evidence="12">Carbohydrate metabolism; D-ribose degradation; D-ribose 5-phosphate from beta-D-ribopyranose: step 2/2.</text>
</comment>
<proteinExistence type="inferred from homology"/>
<feature type="binding site" evidence="12">
    <location>
        <position position="286"/>
    </location>
    <ligand>
        <name>K(+)</name>
        <dbReference type="ChEBI" id="CHEBI:29103"/>
    </ligand>
</feature>
<keyword evidence="7 12" id="KW-0418">Kinase</keyword>
<comment type="subunit">
    <text evidence="12">Homodimer.</text>
</comment>
<protein>
    <recommendedName>
        <fullName evidence="3 12">Ribokinase</fullName>
        <shortName evidence="12">RK</shortName>
        <ecNumber evidence="2 12">2.7.1.15</ecNumber>
    </recommendedName>
</protein>
<feature type="binding site" evidence="12">
    <location>
        <position position="292"/>
    </location>
    <ligand>
        <name>K(+)</name>
        <dbReference type="ChEBI" id="CHEBI:29103"/>
    </ligand>
</feature>
<feature type="binding site" evidence="12">
    <location>
        <position position="249"/>
    </location>
    <ligand>
        <name>K(+)</name>
        <dbReference type="ChEBI" id="CHEBI:29103"/>
    </ligand>
</feature>
<keyword evidence="10 12" id="KW-0630">Potassium</keyword>
<sequence>MTDLTSPPLIAVVGSLNLDLVVPVRHHATPGETVLGGDLVRHPGGKGANQAVAAARLGARVALVGRVGDDDAGGLLRSAVRAAGVDVSHVRTTEGTPSGHALITVDERAENAITVSPGANSRLAAADCEAASELLAAAAVTLLQHEVPVEVDHAAARLAGGLLVHNPAPALVGRQLPSGVDVLVPNRAELGALTGRPEPATRGELVAAARELTGVGAVVVTLGADGVLLVDGSTDLHLPARPVDPVDTTAAGDCFCGALAVALAEGRPLDRAARWAAVAAALSTTRHGAQPSLPTRAELDAALS</sequence>
<dbReference type="PANTHER" id="PTHR10584:SF166">
    <property type="entry name" value="RIBOKINASE"/>
    <property type="match status" value="1"/>
</dbReference>
<dbReference type="InterPro" id="IPR011611">
    <property type="entry name" value="PfkB_dom"/>
</dbReference>
<keyword evidence="9 12" id="KW-0460">Magnesium</keyword>
<evidence type="ECO:0000256" key="2">
    <source>
        <dbReference type="ARBA" id="ARBA00012035"/>
    </source>
</evidence>
<dbReference type="EC" id="2.7.1.15" evidence="2 12"/>
<keyword evidence="11 12" id="KW-0119">Carbohydrate metabolism</keyword>
<keyword evidence="12" id="KW-0963">Cytoplasm</keyword>
<evidence type="ECO:0000256" key="1">
    <source>
        <dbReference type="ARBA" id="ARBA00005380"/>
    </source>
</evidence>
<dbReference type="PROSITE" id="PS00584">
    <property type="entry name" value="PFKB_KINASES_2"/>
    <property type="match status" value="1"/>
</dbReference>
<evidence type="ECO:0000256" key="9">
    <source>
        <dbReference type="ARBA" id="ARBA00022842"/>
    </source>
</evidence>
<evidence type="ECO:0000256" key="3">
    <source>
        <dbReference type="ARBA" id="ARBA00016943"/>
    </source>
</evidence>
<evidence type="ECO:0000256" key="10">
    <source>
        <dbReference type="ARBA" id="ARBA00022958"/>
    </source>
</evidence>
<gene>
    <name evidence="12 14" type="primary">rbsK</name>
    <name evidence="14" type="ORF">GCM10023235_75700</name>
</gene>
<evidence type="ECO:0000313" key="15">
    <source>
        <dbReference type="Proteomes" id="UP001501752"/>
    </source>
</evidence>
<comment type="similarity">
    <text evidence="12">Belongs to the carbohydrate kinase PfkB family. Ribokinase subfamily.</text>
</comment>
<evidence type="ECO:0000256" key="7">
    <source>
        <dbReference type="ARBA" id="ARBA00022777"/>
    </source>
</evidence>
<evidence type="ECO:0000256" key="6">
    <source>
        <dbReference type="ARBA" id="ARBA00022741"/>
    </source>
</evidence>
<dbReference type="PRINTS" id="PR00990">
    <property type="entry name" value="RIBOKINASE"/>
</dbReference>